<sequence length="104" mass="11686">MHDCKTGDGLMHLWGEVEASRGSSEVASSLRQTLLKRHERYQGKNLILSSDGCAGQNKNKAMVIFLSGLVSEGIYESFPDFSTSFLYRGHTFLPTDRDFCHIEK</sequence>
<keyword evidence="3" id="KW-1185">Reference proteome</keyword>
<dbReference type="PANTHER" id="PTHR34415">
    <property type="entry name" value="INTEGRASE CATALYTIC DOMAIN-CONTAINING PROTEIN"/>
    <property type="match status" value="1"/>
</dbReference>
<gene>
    <name evidence="2" type="ORF">PoB_003166700</name>
</gene>
<dbReference type="InterPro" id="IPR057191">
    <property type="entry name" value="DUF7869"/>
</dbReference>
<protein>
    <recommendedName>
        <fullName evidence="1">DUF7869 domain-containing protein</fullName>
    </recommendedName>
</protein>
<evidence type="ECO:0000313" key="3">
    <source>
        <dbReference type="Proteomes" id="UP000735302"/>
    </source>
</evidence>
<proteinExistence type="predicted"/>
<evidence type="ECO:0000313" key="2">
    <source>
        <dbReference type="EMBL" id="GFO05162.1"/>
    </source>
</evidence>
<dbReference type="AlphaFoldDB" id="A0AAV4ADT5"/>
<organism evidence="2 3">
    <name type="scientific">Plakobranchus ocellatus</name>
    <dbReference type="NCBI Taxonomy" id="259542"/>
    <lineage>
        <taxon>Eukaryota</taxon>
        <taxon>Metazoa</taxon>
        <taxon>Spiralia</taxon>
        <taxon>Lophotrochozoa</taxon>
        <taxon>Mollusca</taxon>
        <taxon>Gastropoda</taxon>
        <taxon>Heterobranchia</taxon>
        <taxon>Euthyneura</taxon>
        <taxon>Panpulmonata</taxon>
        <taxon>Sacoglossa</taxon>
        <taxon>Placobranchoidea</taxon>
        <taxon>Plakobranchidae</taxon>
        <taxon>Plakobranchus</taxon>
    </lineage>
</organism>
<dbReference type="Proteomes" id="UP000735302">
    <property type="component" value="Unassembled WGS sequence"/>
</dbReference>
<feature type="domain" description="DUF7869" evidence="1">
    <location>
        <begin position="20"/>
        <end position="103"/>
    </location>
</feature>
<dbReference type="Pfam" id="PF25273">
    <property type="entry name" value="DUF7869"/>
    <property type="match status" value="1"/>
</dbReference>
<comment type="caution">
    <text evidence="2">The sequence shown here is derived from an EMBL/GenBank/DDBJ whole genome shotgun (WGS) entry which is preliminary data.</text>
</comment>
<evidence type="ECO:0000259" key="1">
    <source>
        <dbReference type="Pfam" id="PF25273"/>
    </source>
</evidence>
<dbReference type="PANTHER" id="PTHR34415:SF1">
    <property type="entry name" value="INTEGRASE CATALYTIC DOMAIN-CONTAINING PROTEIN"/>
    <property type="match status" value="1"/>
</dbReference>
<dbReference type="EMBL" id="BLXT01003746">
    <property type="protein sequence ID" value="GFO05162.1"/>
    <property type="molecule type" value="Genomic_DNA"/>
</dbReference>
<reference evidence="2 3" key="1">
    <citation type="journal article" date="2021" name="Elife">
        <title>Chloroplast acquisition without the gene transfer in kleptoplastic sea slugs, Plakobranchus ocellatus.</title>
        <authorList>
            <person name="Maeda T."/>
            <person name="Takahashi S."/>
            <person name="Yoshida T."/>
            <person name="Shimamura S."/>
            <person name="Takaki Y."/>
            <person name="Nagai Y."/>
            <person name="Toyoda A."/>
            <person name="Suzuki Y."/>
            <person name="Arimoto A."/>
            <person name="Ishii H."/>
            <person name="Satoh N."/>
            <person name="Nishiyama T."/>
            <person name="Hasebe M."/>
            <person name="Maruyama T."/>
            <person name="Minagawa J."/>
            <person name="Obokata J."/>
            <person name="Shigenobu S."/>
        </authorList>
    </citation>
    <scope>NUCLEOTIDE SEQUENCE [LARGE SCALE GENOMIC DNA]</scope>
</reference>
<name>A0AAV4ADT5_9GAST</name>
<accession>A0AAV4ADT5</accession>